<dbReference type="AlphaFoldDB" id="A7AMQ6"/>
<feature type="region of interest" description="Disordered" evidence="1">
    <location>
        <begin position="267"/>
        <end position="295"/>
    </location>
</feature>
<name>A7AMQ6_BABBO</name>
<dbReference type="KEGG" id="bbo:BBOV_III002750"/>
<proteinExistence type="predicted"/>
<dbReference type="RefSeq" id="XP_001611408.1">
    <property type="nucleotide sequence ID" value="XM_001611358.1"/>
</dbReference>
<evidence type="ECO:0000313" key="2">
    <source>
        <dbReference type="EMBL" id="EDO07840.1"/>
    </source>
</evidence>
<dbReference type="GeneID" id="5479655"/>
<sequence length="431" mass="47734">MANQANIRSKRIKYNTEDDYMLPGLPLPSPDLCLLNSRPLSCLYGEAQEHSHRRCIRQTILQTTDTGQDDGESDSHAHQPIDEPVTLLSRDEVLKELKLYENTISYIGLRIASKRNAMATLATDMGDIEKGFNLLQRAGRLGTPFLPMNALIKAIQACQASDDIGNISVTNDSTHKSNPDDPKTGKSAMPIDMSQFLDNPEDARKLIESVVKQAMDNITKGNKTEFTLKDLSQLPVVDNMMMSLLAPLNIEIPESKLVADLIGPAVQPDVKPEPLEENSATCDSGDTEQSKQEYKPRPFTERLLQFVTKPMSIKSLVKFNASAKNSDRGSKASKVEVSNEQTGDVDDHDTESALDDTIAQPPEDTPEADLTVDQMLENLENGKLCNGADAKNPRDLVISILVAGLYEFLSVDFFNHFLQDKRLAECFEHTN</sequence>
<accession>A7AMQ6</accession>
<evidence type="ECO:0000256" key="1">
    <source>
        <dbReference type="SAM" id="MobiDB-lite"/>
    </source>
</evidence>
<keyword evidence="3" id="KW-1185">Reference proteome</keyword>
<protein>
    <submittedName>
        <fullName evidence="2">Uncharacterized protein</fullName>
    </submittedName>
</protein>
<dbReference type="VEuPathDB" id="PiroplasmaDB:BBOV_III002750"/>
<feature type="compositionally biased region" description="Acidic residues" evidence="1">
    <location>
        <begin position="343"/>
        <end position="354"/>
    </location>
</feature>
<comment type="caution">
    <text evidence="2">The sequence shown here is derived from an EMBL/GenBank/DDBJ whole genome shotgun (WGS) entry which is preliminary data.</text>
</comment>
<evidence type="ECO:0000313" key="3">
    <source>
        <dbReference type="Proteomes" id="UP000002173"/>
    </source>
</evidence>
<reference evidence="3" key="3">
    <citation type="journal article" date="2021" name="Int. J. Parasitol.">
        <title>Comparative analysis of gene expression between Babesia bovis blood stages and kinetes allowed by improved genome annotation.</title>
        <authorList>
            <person name="Ueti M.W."/>
            <person name="Johnson W.C."/>
            <person name="Kappmeyer L.S."/>
            <person name="Herndon D.R."/>
            <person name="Mousel M.R."/>
            <person name="Reif K.E."/>
            <person name="Taus N.S."/>
            <person name="Ifeonu O.O."/>
            <person name="Silva J.C."/>
            <person name="Suarez C.E."/>
            <person name="Brayton K.A."/>
        </authorList>
    </citation>
    <scope>NUCLEOTIDE SEQUENCE [LARGE SCALE GENOMIC DNA]</scope>
</reference>
<feature type="compositionally biased region" description="Basic and acidic residues" evidence="1">
    <location>
        <begin position="325"/>
        <end position="334"/>
    </location>
</feature>
<dbReference type="OMA" id="SHRRCIR"/>
<dbReference type="EMBL" id="AAXT01000001">
    <property type="protein sequence ID" value="EDO07840.1"/>
    <property type="molecule type" value="Genomic_DNA"/>
</dbReference>
<reference evidence="2 3" key="1">
    <citation type="journal article" date="2007" name="PLoS Pathog.">
        <title>Genome sequence of Babesia bovis and comparative analysis of apicomplexan hemoprotozoa.</title>
        <authorList>
            <person name="Brayton K.A."/>
            <person name="Lau A.O.T."/>
            <person name="Herndon D.R."/>
            <person name="Hannick L."/>
            <person name="Kappmeyer L.S."/>
            <person name="Berens S.J."/>
            <person name="Bidwell S.L."/>
            <person name="Brown W.C."/>
            <person name="Crabtree J."/>
            <person name="Fadrosh D."/>
            <person name="Feldblum T."/>
            <person name="Forberger H.A."/>
            <person name="Haas B.J."/>
            <person name="Howell J.M."/>
            <person name="Khouri H."/>
            <person name="Koo H."/>
            <person name="Mann D.J."/>
            <person name="Norimine J."/>
            <person name="Paulsen I.T."/>
            <person name="Radune D."/>
            <person name="Ren Q."/>
            <person name="Smith R.K. Jr."/>
            <person name="Suarez C.E."/>
            <person name="White O."/>
            <person name="Wortman J.R."/>
            <person name="Knowles D.P. Jr."/>
            <person name="McElwain T.F."/>
            <person name="Nene V.M."/>
        </authorList>
    </citation>
    <scope>NUCLEOTIDE SEQUENCE [LARGE SCALE GENOMIC DNA]</scope>
    <source>
        <strain evidence="2">T2Bo</strain>
    </source>
</reference>
<reference evidence="3" key="2">
    <citation type="journal article" date="2020" name="Data Brief">
        <title>Transcriptome dataset of Babesia bovis life stages within vertebrate and invertebrate hosts.</title>
        <authorList>
            <person name="Ueti M.W."/>
            <person name="Johnson W.C."/>
            <person name="Kappmeyer L.S."/>
            <person name="Herndon D.R."/>
            <person name="Mousel M.R."/>
            <person name="Reif K.E."/>
            <person name="Taus N.S."/>
            <person name="Ifeonu O.O."/>
            <person name="Silva J.C."/>
            <person name="Suarez C.E."/>
            <person name="Brayton K.A."/>
        </authorList>
    </citation>
    <scope>NUCLEOTIDE SEQUENCE [LARGE SCALE GENOMIC DNA]</scope>
</reference>
<dbReference type="Proteomes" id="UP000002173">
    <property type="component" value="Unassembled WGS sequence"/>
</dbReference>
<gene>
    <name evidence="2" type="ORF">BBOV_III002750</name>
</gene>
<feature type="region of interest" description="Disordered" evidence="1">
    <location>
        <begin position="325"/>
        <end position="366"/>
    </location>
</feature>
<dbReference type="InParanoid" id="A7AMQ6"/>
<organism evidence="2 3">
    <name type="scientific">Babesia bovis</name>
    <dbReference type="NCBI Taxonomy" id="5865"/>
    <lineage>
        <taxon>Eukaryota</taxon>
        <taxon>Sar</taxon>
        <taxon>Alveolata</taxon>
        <taxon>Apicomplexa</taxon>
        <taxon>Aconoidasida</taxon>
        <taxon>Piroplasmida</taxon>
        <taxon>Babesiidae</taxon>
        <taxon>Babesia</taxon>
    </lineage>
</organism>